<feature type="transmembrane region" description="Helical" evidence="2">
    <location>
        <begin position="46"/>
        <end position="66"/>
    </location>
</feature>
<keyword evidence="2" id="KW-0812">Transmembrane</keyword>
<dbReference type="Proteomes" id="UP001595699">
    <property type="component" value="Unassembled WGS sequence"/>
</dbReference>
<keyword evidence="2" id="KW-1133">Transmembrane helix</keyword>
<evidence type="ECO:0000313" key="4">
    <source>
        <dbReference type="EMBL" id="MFC3765883.1"/>
    </source>
</evidence>
<gene>
    <name evidence="4" type="ORF">ACFOUW_33965</name>
</gene>
<accession>A0ABV7YLX9</accession>
<evidence type="ECO:0000256" key="3">
    <source>
        <dbReference type="SAM" id="SignalP"/>
    </source>
</evidence>
<dbReference type="EMBL" id="JBHRZH010000043">
    <property type="protein sequence ID" value="MFC3765883.1"/>
    <property type="molecule type" value="Genomic_DNA"/>
</dbReference>
<feature type="chain" id="PRO_5047499789" evidence="3">
    <location>
        <begin position="29"/>
        <end position="115"/>
    </location>
</feature>
<evidence type="ECO:0000313" key="5">
    <source>
        <dbReference type="Proteomes" id="UP001595699"/>
    </source>
</evidence>
<proteinExistence type="predicted"/>
<keyword evidence="2" id="KW-0472">Membrane</keyword>
<organism evidence="4 5">
    <name type="scientific">Tenggerimyces flavus</name>
    <dbReference type="NCBI Taxonomy" id="1708749"/>
    <lineage>
        <taxon>Bacteria</taxon>
        <taxon>Bacillati</taxon>
        <taxon>Actinomycetota</taxon>
        <taxon>Actinomycetes</taxon>
        <taxon>Propionibacteriales</taxon>
        <taxon>Nocardioidaceae</taxon>
        <taxon>Tenggerimyces</taxon>
    </lineage>
</organism>
<sequence>MKIRKALRWATVGAATAATLAVPGIAAAETPSSWTENGPMPWVEVIGIYVGIPVGLFLLISVLVIAPSLVRGSGYRPGGSWYSEPLSFGPESKPVTAEAETAAAAKRRGGAGASW</sequence>
<comment type="caution">
    <text evidence="4">The sequence shown here is derived from an EMBL/GenBank/DDBJ whole genome shotgun (WGS) entry which is preliminary data.</text>
</comment>
<feature type="signal peptide" evidence="3">
    <location>
        <begin position="1"/>
        <end position="28"/>
    </location>
</feature>
<evidence type="ECO:0000256" key="2">
    <source>
        <dbReference type="SAM" id="Phobius"/>
    </source>
</evidence>
<reference evidence="5" key="1">
    <citation type="journal article" date="2019" name="Int. J. Syst. Evol. Microbiol.">
        <title>The Global Catalogue of Microorganisms (GCM) 10K type strain sequencing project: providing services to taxonomists for standard genome sequencing and annotation.</title>
        <authorList>
            <consortium name="The Broad Institute Genomics Platform"/>
            <consortium name="The Broad Institute Genome Sequencing Center for Infectious Disease"/>
            <person name="Wu L."/>
            <person name="Ma J."/>
        </authorList>
    </citation>
    <scope>NUCLEOTIDE SEQUENCE [LARGE SCALE GENOMIC DNA]</scope>
    <source>
        <strain evidence="5">CGMCC 4.7241</strain>
    </source>
</reference>
<keyword evidence="3" id="KW-0732">Signal</keyword>
<name>A0ABV7YLX9_9ACTN</name>
<feature type="region of interest" description="Disordered" evidence="1">
    <location>
        <begin position="87"/>
        <end position="115"/>
    </location>
</feature>
<dbReference type="RefSeq" id="WP_205121145.1">
    <property type="nucleotide sequence ID" value="NZ_JAFBCM010000001.1"/>
</dbReference>
<protein>
    <submittedName>
        <fullName evidence="4">Uncharacterized protein</fullName>
    </submittedName>
</protein>
<keyword evidence="5" id="KW-1185">Reference proteome</keyword>
<evidence type="ECO:0000256" key="1">
    <source>
        <dbReference type="SAM" id="MobiDB-lite"/>
    </source>
</evidence>